<evidence type="ECO:0000313" key="2">
    <source>
        <dbReference type="Proteomes" id="UP001147148"/>
    </source>
</evidence>
<reference evidence="1" key="1">
    <citation type="submission" date="2022-10" db="EMBL/GenBank/DDBJ databases">
        <title>Vagococcus sp. isolated from poultry meat.</title>
        <authorList>
            <person name="Johansson P."/>
            <person name="Bjorkroth J."/>
        </authorList>
    </citation>
    <scope>NUCLEOTIDE SEQUENCE</scope>
    <source>
        <strain evidence="1">PNs007</strain>
    </source>
</reference>
<evidence type="ECO:0008006" key="3">
    <source>
        <dbReference type="Google" id="ProtNLM"/>
    </source>
</evidence>
<sequence length="491" mass="57097">MLHLFFKKNEIENLDILGSAIYNLDTSLEFVSNHILSEKNTIQHNLRLLNESFKRLGHTTIKIRSVGNRIVLEGKKEDIYDNLLFDVTRDYVQKSPFYTIFNLMSCNAVLDKQIVSEKAHISQSYLAKIMAHINIFLAPTSVKLITRKGKLFYTGPLLNKLYVDYIIQRFILLFQSEPTENLSDLDVPFNFFLNIFEQNKSTLLTKCLLIHNNSNENYITNPHLIQLLNLFIQINDVNRKKLEEFSSEQVNLAINLLTRLSSSQVDTDEQRALISLALLESQQADTSNPILNDIIYISEKTCETFDSSFRSFSKFKLDIIYLITLKVINFHLFQCNLEKSLDFTPNFIKKTILPTVNDVDNFISDLIEDEQLMPLTRDMLLTDRYGITNDIKNSFSLKSEPLKLFININFQPSRRQYIIKRISRLFSTDSVRVIDNPDEADLFVCDYLIKKRPDTSFFLLVDAESKDSINLLLNFITDKYNEKQTQFDCVD</sequence>
<keyword evidence="2" id="KW-1185">Reference proteome</keyword>
<dbReference type="Proteomes" id="UP001147148">
    <property type="component" value="Unassembled WGS sequence"/>
</dbReference>
<accession>A0ABT5X2J9</accession>
<dbReference type="RefSeq" id="WP_275471771.1">
    <property type="nucleotide sequence ID" value="NZ_JAPDSH010000005.1"/>
</dbReference>
<organism evidence="1 2">
    <name type="scientific">Vagococcus proximus</name>
    <dbReference type="NCBI Taxonomy" id="2991417"/>
    <lineage>
        <taxon>Bacteria</taxon>
        <taxon>Bacillati</taxon>
        <taxon>Bacillota</taxon>
        <taxon>Bacilli</taxon>
        <taxon>Lactobacillales</taxon>
        <taxon>Enterococcaceae</taxon>
        <taxon>Vagococcus</taxon>
    </lineage>
</organism>
<name>A0ABT5X2J9_9ENTE</name>
<comment type="caution">
    <text evidence="1">The sequence shown here is derived from an EMBL/GenBank/DDBJ whole genome shotgun (WGS) entry which is preliminary data.</text>
</comment>
<dbReference type="EMBL" id="JAPDSH010000005">
    <property type="protein sequence ID" value="MDF0480193.1"/>
    <property type="molecule type" value="Genomic_DNA"/>
</dbReference>
<evidence type="ECO:0000313" key="1">
    <source>
        <dbReference type="EMBL" id="MDF0480193.1"/>
    </source>
</evidence>
<proteinExistence type="predicted"/>
<protein>
    <recommendedName>
        <fullName evidence="3">Mga helix-turn-helix domain-containing protein</fullName>
    </recommendedName>
</protein>
<gene>
    <name evidence="1" type="ORF">OL233_07790</name>
</gene>